<dbReference type="InterPro" id="IPR003439">
    <property type="entry name" value="ABC_transporter-like_ATP-bd"/>
</dbReference>
<comment type="caution">
    <text evidence="12">The sequence shown here is derived from an EMBL/GenBank/DDBJ whole genome shotgun (WGS) entry which is preliminary data.</text>
</comment>
<dbReference type="EMBL" id="MCGN01000002">
    <property type="protein sequence ID" value="ORZ00940.1"/>
    <property type="molecule type" value="Genomic_DNA"/>
</dbReference>
<keyword evidence="4" id="KW-0677">Repeat</keyword>
<feature type="transmembrane region" description="Helical" evidence="9">
    <location>
        <begin position="165"/>
        <end position="186"/>
    </location>
</feature>
<evidence type="ECO:0000256" key="4">
    <source>
        <dbReference type="ARBA" id="ARBA00022737"/>
    </source>
</evidence>
<feature type="transmembrane region" description="Helical" evidence="9">
    <location>
        <begin position="563"/>
        <end position="584"/>
    </location>
</feature>
<keyword evidence="8 9" id="KW-0472">Membrane</keyword>
<keyword evidence="3 9" id="KW-0812">Transmembrane</keyword>
<dbReference type="STRING" id="13706.A0A1X2HNJ0"/>
<dbReference type="InterPro" id="IPR050173">
    <property type="entry name" value="ABC_transporter_C-like"/>
</dbReference>
<feature type="transmembrane region" description="Helical" evidence="9">
    <location>
        <begin position="198"/>
        <end position="217"/>
    </location>
</feature>
<keyword evidence="2" id="KW-0813">Transport</keyword>
<evidence type="ECO:0000256" key="2">
    <source>
        <dbReference type="ARBA" id="ARBA00022448"/>
    </source>
</evidence>
<dbReference type="GO" id="GO:0140359">
    <property type="term" value="F:ABC-type transporter activity"/>
    <property type="evidence" value="ECO:0007669"/>
    <property type="project" value="InterPro"/>
</dbReference>
<feature type="transmembrane region" description="Helical" evidence="9">
    <location>
        <begin position="1192"/>
        <end position="1212"/>
    </location>
</feature>
<evidence type="ECO:0000256" key="8">
    <source>
        <dbReference type="ARBA" id="ARBA00023136"/>
    </source>
</evidence>
<feature type="transmembrane region" description="Helical" evidence="9">
    <location>
        <begin position="1080"/>
        <end position="1102"/>
    </location>
</feature>
<reference evidence="12 13" key="1">
    <citation type="submission" date="2016-07" db="EMBL/GenBank/DDBJ databases">
        <title>Pervasive Adenine N6-methylation of Active Genes in Fungi.</title>
        <authorList>
            <consortium name="DOE Joint Genome Institute"/>
            <person name="Mondo S.J."/>
            <person name="Dannebaum R.O."/>
            <person name="Kuo R.C."/>
            <person name="Labutti K."/>
            <person name="Haridas S."/>
            <person name="Kuo A."/>
            <person name="Salamov A."/>
            <person name="Ahrendt S.R."/>
            <person name="Lipzen A."/>
            <person name="Sullivan W."/>
            <person name="Andreopoulos W.B."/>
            <person name="Clum A."/>
            <person name="Lindquist E."/>
            <person name="Daum C."/>
            <person name="Ramamoorthy G.K."/>
            <person name="Gryganskyi A."/>
            <person name="Culley D."/>
            <person name="Magnuson J.K."/>
            <person name="James T.Y."/>
            <person name="O'Malley M.A."/>
            <person name="Stajich J.E."/>
            <person name="Spatafora J.W."/>
            <person name="Visel A."/>
            <person name="Grigoriev I.V."/>
        </authorList>
    </citation>
    <scope>NUCLEOTIDE SEQUENCE [LARGE SCALE GENOMIC DNA]</scope>
    <source>
        <strain evidence="12 13">NRRL 2496</strain>
    </source>
</reference>
<dbReference type="SUPFAM" id="SSF90123">
    <property type="entry name" value="ABC transporter transmembrane region"/>
    <property type="match status" value="2"/>
</dbReference>
<feature type="transmembrane region" description="Helical" evidence="9">
    <location>
        <begin position="31"/>
        <end position="50"/>
    </location>
</feature>
<evidence type="ECO:0000256" key="1">
    <source>
        <dbReference type="ARBA" id="ARBA00004141"/>
    </source>
</evidence>
<dbReference type="InterPro" id="IPR011527">
    <property type="entry name" value="ABC1_TM_dom"/>
</dbReference>
<comment type="subcellular location">
    <subcellularLocation>
        <location evidence="1">Membrane</location>
        <topology evidence="1">Multi-pass membrane protein</topology>
    </subcellularLocation>
</comment>
<feature type="transmembrane region" description="Helical" evidence="9">
    <location>
        <begin position="326"/>
        <end position="345"/>
    </location>
</feature>
<dbReference type="PANTHER" id="PTHR24223:SF353">
    <property type="entry name" value="ABC TRANSPORTER ATP-BINDING PROTEIN_PERMEASE VMR1-RELATED"/>
    <property type="match status" value="1"/>
</dbReference>
<feature type="transmembrane region" description="Helical" evidence="9">
    <location>
        <begin position="481"/>
        <end position="499"/>
    </location>
</feature>
<feature type="transmembrane region" description="Helical" evidence="9">
    <location>
        <begin position="86"/>
        <end position="106"/>
    </location>
</feature>
<evidence type="ECO:0000256" key="3">
    <source>
        <dbReference type="ARBA" id="ARBA00022692"/>
    </source>
</evidence>
<dbReference type="GO" id="GO:0000329">
    <property type="term" value="C:fungal-type vacuole membrane"/>
    <property type="evidence" value="ECO:0007669"/>
    <property type="project" value="TreeGrafter"/>
</dbReference>
<organism evidence="12 13">
    <name type="scientific">Syncephalastrum racemosum</name>
    <name type="common">Filamentous fungus</name>
    <dbReference type="NCBI Taxonomy" id="13706"/>
    <lineage>
        <taxon>Eukaryota</taxon>
        <taxon>Fungi</taxon>
        <taxon>Fungi incertae sedis</taxon>
        <taxon>Mucoromycota</taxon>
        <taxon>Mucoromycotina</taxon>
        <taxon>Mucoromycetes</taxon>
        <taxon>Mucorales</taxon>
        <taxon>Syncephalastraceae</taxon>
        <taxon>Syncephalastrum</taxon>
    </lineage>
</organism>
<keyword evidence="13" id="KW-1185">Reference proteome</keyword>
<dbReference type="Proteomes" id="UP000242180">
    <property type="component" value="Unassembled WGS sequence"/>
</dbReference>
<dbReference type="PROSITE" id="PS50929">
    <property type="entry name" value="ABC_TM1F"/>
    <property type="match status" value="2"/>
</dbReference>
<dbReference type="Pfam" id="PF00664">
    <property type="entry name" value="ABC_membrane"/>
    <property type="match status" value="2"/>
</dbReference>
<evidence type="ECO:0000256" key="7">
    <source>
        <dbReference type="ARBA" id="ARBA00022989"/>
    </source>
</evidence>
<keyword evidence="6" id="KW-0067">ATP-binding</keyword>
<dbReference type="InterPro" id="IPR036640">
    <property type="entry name" value="ABC1_TM_sf"/>
</dbReference>
<dbReference type="OrthoDB" id="6500128at2759"/>
<dbReference type="InParanoid" id="A0A1X2HNJ0"/>
<dbReference type="FunFam" id="1.20.1560.10:FF:000013">
    <property type="entry name" value="ABC transporter C family member 2"/>
    <property type="match status" value="1"/>
</dbReference>
<dbReference type="OMA" id="TKFLAWE"/>
<dbReference type="Gene3D" id="3.40.50.300">
    <property type="entry name" value="P-loop containing nucleotide triphosphate hydrolases"/>
    <property type="match status" value="2"/>
</dbReference>
<evidence type="ECO:0000259" key="11">
    <source>
        <dbReference type="PROSITE" id="PS50929"/>
    </source>
</evidence>
<dbReference type="SUPFAM" id="SSF52540">
    <property type="entry name" value="P-loop containing nucleoside triphosphate hydrolases"/>
    <property type="match status" value="2"/>
</dbReference>
<keyword evidence="7 9" id="KW-1133">Transmembrane helix</keyword>
<dbReference type="PROSITE" id="PS50893">
    <property type="entry name" value="ABC_TRANSPORTER_2"/>
    <property type="match status" value="2"/>
</dbReference>
<gene>
    <name evidence="12" type="ORF">BCR43DRAFT_486074</name>
</gene>
<dbReference type="GO" id="GO:0005524">
    <property type="term" value="F:ATP binding"/>
    <property type="evidence" value="ECO:0007669"/>
    <property type="project" value="UniProtKB-KW"/>
</dbReference>
<feature type="transmembrane region" description="Helical" evidence="9">
    <location>
        <begin position="961"/>
        <end position="985"/>
    </location>
</feature>
<feature type="transmembrane region" description="Helical" evidence="9">
    <location>
        <begin position="1218"/>
        <end position="1239"/>
    </location>
</feature>
<dbReference type="Gene3D" id="1.20.1560.10">
    <property type="entry name" value="ABC transporter type 1, transmembrane domain"/>
    <property type="match status" value="2"/>
</dbReference>
<name>A0A1X2HNJ0_SYNRA</name>
<feature type="transmembrane region" description="Helical" evidence="9">
    <location>
        <begin position="126"/>
        <end position="144"/>
    </location>
</feature>
<evidence type="ECO:0000313" key="13">
    <source>
        <dbReference type="Proteomes" id="UP000242180"/>
    </source>
</evidence>
<dbReference type="Pfam" id="PF00005">
    <property type="entry name" value="ABC_tran"/>
    <property type="match status" value="2"/>
</dbReference>
<evidence type="ECO:0000313" key="12">
    <source>
        <dbReference type="EMBL" id="ORZ00940.1"/>
    </source>
</evidence>
<feature type="domain" description="ABC transporter" evidence="10">
    <location>
        <begin position="671"/>
        <end position="901"/>
    </location>
</feature>
<protein>
    <submittedName>
        <fullName evidence="12">ABC transporter type 1, transmembrane domain-containing protein</fullName>
    </submittedName>
</protein>
<evidence type="ECO:0000259" key="10">
    <source>
        <dbReference type="PROSITE" id="PS50893"/>
    </source>
</evidence>
<feature type="transmembrane region" description="Helical" evidence="9">
    <location>
        <begin position="365"/>
        <end position="390"/>
    </location>
</feature>
<feature type="domain" description="ABC transmembrane type-1" evidence="11">
    <location>
        <begin position="974"/>
        <end position="1247"/>
    </location>
</feature>
<evidence type="ECO:0000256" key="9">
    <source>
        <dbReference type="SAM" id="Phobius"/>
    </source>
</evidence>
<evidence type="ECO:0000256" key="5">
    <source>
        <dbReference type="ARBA" id="ARBA00022741"/>
    </source>
</evidence>
<dbReference type="InterPro" id="IPR027417">
    <property type="entry name" value="P-loop_NTPase"/>
</dbReference>
<accession>A0A1X2HNJ0</accession>
<proteinExistence type="predicted"/>
<dbReference type="CDD" id="cd18596">
    <property type="entry name" value="ABC_6TM_VMR1_D1_like"/>
    <property type="match status" value="1"/>
</dbReference>
<dbReference type="GO" id="GO:0016887">
    <property type="term" value="F:ATP hydrolysis activity"/>
    <property type="evidence" value="ECO:0007669"/>
    <property type="project" value="InterPro"/>
</dbReference>
<feature type="domain" description="ABC transporter" evidence="10">
    <location>
        <begin position="1284"/>
        <end position="1515"/>
    </location>
</feature>
<dbReference type="PANTHER" id="PTHR24223">
    <property type="entry name" value="ATP-BINDING CASSETTE SUB-FAMILY C"/>
    <property type="match status" value="1"/>
</dbReference>
<feature type="transmembrane region" description="Helical" evidence="9">
    <location>
        <begin position="1005"/>
        <end position="1029"/>
    </location>
</feature>
<feature type="domain" description="ABC transmembrane type-1" evidence="11">
    <location>
        <begin position="330"/>
        <end position="622"/>
    </location>
</feature>
<sequence length="1535" mass="173330">MKFASPFCGCARHSDHGSHPLELDPCARETIFDAVLPVIFLIFSLFFNVCRRFRSWRLARLRGVDYDAHCLRLPTTKDAAILRRSLFLLVLILLEISCWAFLFAWRLESAILERNPDQCGTPSYQAVDPVLALLPRIYMLILVIKSFTTPADPVSPSKFTLYNPHFLIFYTLASSSAIVRAFSYFITGSDANWATSSTIEKSFAAIDLVICITIWLVSVTTPGELDQGELLDIDGDDGGILVLHDGRVVRSGRILSSEANASPLSAATFGWLNSLLLTSYRKALDDTQLWALPFRQRAKENYRHFKSLRGYKNLVVRIYRANRRSIHLQFVTAISAVVFHYANPYFLYKLLNFIQDPKDQPYELGYLYCAAIFICNIISTLVASQTLLWGRRWHVTLNNMLNSEIYAHTLRYTHPAYDGPRSDDAPYIEANEDAQNRQTTMLSQDAERLAELASYLHIFYTCPLEILTGVIFLYYVLGDAFLAGLVVMLIALPSTYLTSRRLVEVQKQLSEAKSWRTRLLQDLIENIRPTKFLAWERKWEQVISDARSEELVQLLKLYTQNTILTLIWLLAPVFVATISFAWYTLVDKKILDPSTAFVSIVLFSMLRDPLNVMPQAVMTYNDARVSLDHLDAFLGSKVTGMDAPTSGHEHNDLMKVGFKDAILRWPRKATVDLQGQQKSLSPLFTLKVDDLDFPLGCLSIVTGRPGDGKTSLLCALLGQMCLESGNVYLPTDDRAHSSSRVAYAAQTAWIENGTVRENITFLDPWDDARYRAVLYQCDLLRDLSLMENGDLTRIGDRGVPLTDVQKHKISLARAVYSKASVVLIDDILSSFDRHTANFIHDKCFLGDLLADRTVILAVNTLGSRVRGARKLVWLDQGRISSVETEDGITDWLEAREIPDGGGNMTYLNDDRIETMFESEPPFEEDELFDTDSVMRESVRAIEDDIRETEETRARRFAYTTYFASCGGYQFWICAIGFILLARLAAISESYWLKVWSSEGLTGHSVNRYIFTYLGLCLATVLCSFARTVAQYRGSLRASNTLFQCLLQAICRAPLQFFNDLPPDQILNRFSKDIETIDSSIGWHVNFLLQTIAGIAGVVFTIGIIVPEFIIACLIAAIAYAYIGALYIRASRALKKLNALTRPPILNFYTDTVAGLATIRAYGGEVAMMEKMLRLLDENMRPFYTLWVANRWLFVRVEFIGALLSLFIGIFLLHRSVSAGSAGIALTFATTLLEYIYWLMRQSTTVDMHFEAIERINEYMGMPQEPPGIVEGSRPPAAWPTSAAIQVRDLSLSLGADATELVLKHASFNIAPGEKVALIGRANAEKHAFVSCLFRFSDPVQGSVKVDGINIAWIGVEDLRSRITYVSNDGGLVGKTVRLNLDPFLEYNDFDLWQALDRVGLKDTVVRDLDMEIQTKKERISPVERQLLCVARAILRDCTNLVVLEEAHLSKEEEARLYEVMQAEFADSTLLVIPYRFQSILRYDKAMVFDQGCLVEFDTVDNLLRSPQGLLRSMMERSGALHSQQDDEFIKSTHIM</sequence>
<feature type="transmembrane region" description="Helical" evidence="9">
    <location>
        <begin position="1108"/>
        <end position="1127"/>
    </location>
</feature>
<evidence type="ECO:0000256" key="6">
    <source>
        <dbReference type="ARBA" id="ARBA00022840"/>
    </source>
</evidence>
<keyword evidence="5" id="KW-0547">Nucleotide-binding</keyword>
<dbReference type="CDD" id="cd18604">
    <property type="entry name" value="ABC_6TM_VMR1_D2_like"/>
    <property type="match status" value="1"/>
</dbReference>